<proteinExistence type="predicted"/>
<dbReference type="InterPro" id="IPR013087">
    <property type="entry name" value="Znf_C2H2_type"/>
</dbReference>
<sequence>MPAVRAQMTHACPECGNEFDRKYDLKRHSKLHDPNAKKFHCPEPDCNFSAHQKVNLTTHMHRHAGERPHACPDCDHTTADPSSLTRHRKRLHGYIPQPRRRSQPYSLSSRPRRRLPTPELEEDYSPSSSSSSSPSPPPTPPPATPPPVFNPDNVPVYTMTMPDNTAFSHPGSAPSSSLPWDFNLFNNVNLGIDELLCTAPKSASAAYNAEPSLADYNTLSSSSSSSVAQMPYAWDTYNSHGTGTGTSDFNYWANFPLDDATGLFDTQATIETETPELMYPHSSTFDPYYGYGQGYTQVGNGGRSNFDISALAAVVDEMAAPAPASPPPPYSGSWASSSETDVDYNNAQWSSGSLPVW</sequence>
<gene>
    <name evidence="10" type="ORF">VKT23_013710</name>
</gene>
<evidence type="ECO:0000256" key="5">
    <source>
        <dbReference type="ARBA" id="ARBA00022833"/>
    </source>
</evidence>
<reference evidence="10 11" key="1">
    <citation type="submission" date="2024-01" db="EMBL/GenBank/DDBJ databases">
        <title>A draft genome for the cacao thread blight pathogen Marasmiellus scandens.</title>
        <authorList>
            <person name="Baruah I.K."/>
            <person name="Leung J."/>
            <person name="Bukari Y."/>
            <person name="Amoako-Attah I."/>
            <person name="Meinhardt L.W."/>
            <person name="Bailey B.A."/>
            <person name="Cohen S.P."/>
        </authorList>
    </citation>
    <scope>NUCLEOTIDE SEQUENCE [LARGE SCALE GENOMIC DNA]</scope>
    <source>
        <strain evidence="10 11">GH-19</strain>
    </source>
</reference>
<dbReference type="Gene3D" id="3.30.160.60">
    <property type="entry name" value="Classic Zinc Finger"/>
    <property type="match status" value="2"/>
</dbReference>
<evidence type="ECO:0000256" key="4">
    <source>
        <dbReference type="ARBA" id="ARBA00022771"/>
    </source>
</evidence>
<comment type="caution">
    <text evidence="10">The sequence shown here is derived from an EMBL/GenBank/DDBJ whole genome shotgun (WGS) entry which is preliminary data.</text>
</comment>
<evidence type="ECO:0000313" key="10">
    <source>
        <dbReference type="EMBL" id="KAK7448448.1"/>
    </source>
</evidence>
<keyword evidence="4 7" id="KW-0863">Zinc-finger</keyword>
<keyword evidence="5" id="KW-0862">Zinc</keyword>
<dbReference type="EMBL" id="JBANRG010000038">
    <property type="protein sequence ID" value="KAK7448448.1"/>
    <property type="molecule type" value="Genomic_DNA"/>
</dbReference>
<accession>A0ABR1J5N1</accession>
<name>A0ABR1J5N1_9AGAR</name>
<dbReference type="SMART" id="SM00355">
    <property type="entry name" value="ZnF_C2H2"/>
    <property type="match status" value="3"/>
</dbReference>
<feature type="compositionally biased region" description="Basic residues" evidence="8">
    <location>
        <begin position="85"/>
        <end position="102"/>
    </location>
</feature>
<feature type="region of interest" description="Disordered" evidence="8">
    <location>
        <begin position="62"/>
        <end position="157"/>
    </location>
</feature>
<dbReference type="Pfam" id="PF00096">
    <property type="entry name" value="zf-C2H2"/>
    <property type="match status" value="2"/>
</dbReference>
<dbReference type="PROSITE" id="PS00028">
    <property type="entry name" value="ZINC_FINGER_C2H2_1"/>
    <property type="match status" value="1"/>
</dbReference>
<evidence type="ECO:0000256" key="6">
    <source>
        <dbReference type="ARBA" id="ARBA00023242"/>
    </source>
</evidence>
<feature type="domain" description="C2H2-type" evidence="9">
    <location>
        <begin position="39"/>
        <end position="68"/>
    </location>
</feature>
<evidence type="ECO:0000256" key="2">
    <source>
        <dbReference type="ARBA" id="ARBA00022723"/>
    </source>
</evidence>
<dbReference type="PANTHER" id="PTHR24388:SF54">
    <property type="entry name" value="PROTEIN ESCARGOT"/>
    <property type="match status" value="1"/>
</dbReference>
<evidence type="ECO:0000256" key="8">
    <source>
        <dbReference type="SAM" id="MobiDB-lite"/>
    </source>
</evidence>
<keyword evidence="6" id="KW-0539">Nucleus</keyword>
<feature type="compositionally biased region" description="Pro residues" evidence="8">
    <location>
        <begin position="134"/>
        <end position="149"/>
    </location>
</feature>
<dbReference type="InterPro" id="IPR050527">
    <property type="entry name" value="Snail/Krueppel_Znf"/>
</dbReference>
<dbReference type="PANTHER" id="PTHR24388">
    <property type="entry name" value="ZINC FINGER PROTEIN"/>
    <property type="match status" value="1"/>
</dbReference>
<dbReference type="PROSITE" id="PS50157">
    <property type="entry name" value="ZINC_FINGER_C2H2_2"/>
    <property type="match status" value="3"/>
</dbReference>
<keyword evidence="2" id="KW-0479">Metal-binding</keyword>
<evidence type="ECO:0000256" key="1">
    <source>
        <dbReference type="ARBA" id="ARBA00004123"/>
    </source>
</evidence>
<evidence type="ECO:0000256" key="7">
    <source>
        <dbReference type="PROSITE-ProRule" id="PRU00042"/>
    </source>
</evidence>
<dbReference type="SUPFAM" id="SSF57667">
    <property type="entry name" value="beta-beta-alpha zinc fingers"/>
    <property type="match status" value="2"/>
</dbReference>
<feature type="compositionally biased region" description="Basic and acidic residues" evidence="8">
    <location>
        <begin position="63"/>
        <end position="78"/>
    </location>
</feature>
<dbReference type="InterPro" id="IPR036236">
    <property type="entry name" value="Znf_C2H2_sf"/>
</dbReference>
<evidence type="ECO:0000259" key="9">
    <source>
        <dbReference type="PROSITE" id="PS50157"/>
    </source>
</evidence>
<comment type="subcellular location">
    <subcellularLocation>
        <location evidence="1">Nucleus</location>
    </subcellularLocation>
</comment>
<organism evidence="10 11">
    <name type="scientific">Marasmiellus scandens</name>
    <dbReference type="NCBI Taxonomy" id="2682957"/>
    <lineage>
        <taxon>Eukaryota</taxon>
        <taxon>Fungi</taxon>
        <taxon>Dikarya</taxon>
        <taxon>Basidiomycota</taxon>
        <taxon>Agaricomycotina</taxon>
        <taxon>Agaricomycetes</taxon>
        <taxon>Agaricomycetidae</taxon>
        <taxon>Agaricales</taxon>
        <taxon>Marasmiineae</taxon>
        <taxon>Omphalotaceae</taxon>
        <taxon>Marasmiellus</taxon>
    </lineage>
</organism>
<keyword evidence="11" id="KW-1185">Reference proteome</keyword>
<dbReference type="Proteomes" id="UP001498398">
    <property type="component" value="Unassembled WGS sequence"/>
</dbReference>
<feature type="domain" description="C2H2-type" evidence="9">
    <location>
        <begin position="10"/>
        <end position="37"/>
    </location>
</feature>
<evidence type="ECO:0000313" key="11">
    <source>
        <dbReference type="Proteomes" id="UP001498398"/>
    </source>
</evidence>
<keyword evidence="3" id="KW-0677">Repeat</keyword>
<feature type="domain" description="C2H2-type" evidence="9">
    <location>
        <begin position="69"/>
        <end position="92"/>
    </location>
</feature>
<protein>
    <recommendedName>
        <fullName evidence="9">C2H2-type domain-containing protein</fullName>
    </recommendedName>
</protein>
<evidence type="ECO:0000256" key="3">
    <source>
        <dbReference type="ARBA" id="ARBA00022737"/>
    </source>
</evidence>